<accession>A0ACC2PWP3</accession>
<dbReference type="Proteomes" id="UP001239111">
    <property type="component" value="Chromosome 1"/>
</dbReference>
<gene>
    <name evidence="1" type="ORF">QAD02_022858</name>
</gene>
<evidence type="ECO:0000313" key="1">
    <source>
        <dbReference type="EMBL" id="KAJ8687064.1"/>
    </source>
</evidence>
<name>A0ACC2PWP3_9HYME</name>
<sequence length="219" mass="25601">MLITSHLFLLARQRIPTASKSTPVFAEPSFIDLYGAHVKSLPHATGVWQDHSSQIQRPSYSFHKPQPTLDQFQCEKCSALFRYNTTLKQHLKDCCGKPPLKCENCEFFTHSNIKLRQHVLEYHSKKIDVTIPNEKRIHNCPTCTITFSKRKYLVRHLKFRCGKWPSFECTYCKTRFYYNNDLQQHINKAHGAFNEDSLSRTIRQAKQALSEKLQQDGRL</sequence>
<proteinExistence type="predicted"/>
<comment type="caution">
    <text evidence="1">The sequence shown here is derived from an EMBL/GenBank/DDBJ whole genome shotgun (WGS) entry which is preliminary data.</text>
</comment>
<organism evidence="1 2">
    <name type="scientific">Eretmocerus hayati</name>
    <dbReference type="NCBI Taxonomy" id="131215"/>
    <lineage>
        <taxon>Eukaryota</taxon>
        <taxon>Metazoa</taxon>
        <taxon>Ecdysozoa</taxon>
        <taxon>Arthropoda</taxon>
        <taxon>Hexapoda</taxon>
        <taxon>Insecta</taxon>
        <taxon>Pterygota</taxon>
        <taxon>Neoptera</taxon>
        <taxon>Endopterygota</taxon>
        <taxon>Hymenoptera</taxon>
        <taxon>Apocrita</taxon>
        <taxon>Proctotrupomorpha</taxon>
        <taxon>Chalcidoidea</taxon>
        <taxon>Aphelinidae</taxon>
        <taxon>Aphelininae</taxon>
        <taxon>Eretmocerus</taxon>
    </lineage>
</organism>
<reference evidence="1" key="1">
    <citation type="submission" date="2023-04" db="EMBL/GenBank/DDBJ databases">
        <title>A chromosome-level genome assembly of the parasitoid wasp Eretmocerus hayati.</title>
        <authorList>
            <person name="Zhong Y."/>
            <person name="Liu S."/>
            <person name="Liu Y."/>
        </authorList>
    </citation>
    <scope>NUCLEOTIDE SEQUENCE</scope>
    <source>
        <strain evidence="1">ZJU_SS_LIU_2023</strain>
    </source>
</reference>
<keyword evidence="2" id="KW-1185">Reference proteome</keyword>
<protein>
    <submittedName>
        <fullName evidence="1">Uncharacterized protein</fullName>
    </submittedName>
</protein>
<dbReference type="EMBL" id="CM056741">
    <property type="protein sequence ID" value="KAJ8687064.1"/>
    <property type="molecule type" value="Genomic_DNA"/>
</dbReference>
<evidence type="ECO:0000313" key="2">
    <source>
        <dbReference type="Proteomes" id="UP001239111"/>
    </source>
</evidence>